<proteinExistence type="predicted"/>
<dbReference type="AlphaFoldDB" id="M0QK06"/>
<dbReference type="RefSeq" id="WP_007621363.1">
    <property type="nucleotide sequence ID" value="NZ_BANX01000019.1"/>
</dbReference>
<gene>
    <name evidence="1" type="ORF">GS4_19_00530</name>
</gene>
<sequence>MSASVEHWGLRTGPATYVGISGTNNRPCRIVRFRRDCVVVRFDDAPPEAVHPHDLRQAPR</sequence>
<dbReference type="Proteomes" id="UP000011666">
    <property type="component" value="Unassembled WGS sequence"/>
</dbReference>
<organism evidence="1 2">
    <name type="scientific">Gordonia soli NBRC 108243</name>
    <dbReference type="NCBI Taxonomy" id="1223545"/>
    <lineage>
        <taxon>Bacteria</taxon>
        <taxon>Bacillati</taxon>
        <taxon>Actinomycetota</taxon>
        <taxon>Actinomycetes</taxon>
        <taxon>Mycobacteriales</taxon>
        <taxon>Gordoniaceae</taxon>
        <taxon>Gordonia</taxon>
    </lineage>
</organism>
<accession>M0QK06</accession>
<comment type="caution">
    <text evidence="1">The sequence shown here is derived from an EMBL/GenBank/DDBJ whole genome shotgun (WGS) entry which is preliminary data.</text>
</comment>
<reference evidence="1 2" key="1">
    <citation type="submission" date="2013-01" db="EMBL/GenBank/DDBJ databases">
        <title>Whole genome shotgun sequence of Gordonia soli NBRC 108243.</title>
        <authorList>
            <person name="Isaki-Nakamura S."/>
            <person name="Hosoyama A."/>
            <person name="Tsuchikane K."/>
            <person name="Ando Y."/>
            <person name="Baba S."/>
            <person name="Ohji S."/>
            <person name="Hamada M."/>
            <person name="Tamura T."/>
            <person name="Yamazoe A."/>
            <person name="Yamazaki S."/>
            <person name="Fujita N."/>
        </authorList>
    </citation>
    <scope>NUCLEOTIDE SEQUENCE [LARGE SCALE GENOMIC DNA]</scope>
    <source>
        <strain evidence="1 2">NBRC 108243</strain>
    </source>
</reference>
<dbReference type="STRING" id="1223545.GS4_19_00530"/>
<name>M0QK06_9ACTN</name>
<dbReference type="EMBL" id="BANX01000019">
    <property type="protein sequence ID" value="GAC68863.1"/>
    <property type="molecule type" value="Genomic_DNA"/>
</dbReference>
<protein>
    <submittedName>
        <fullName evidence="1">Uncharacterized protein</fullName>
    </submittedName>
</protein>
<evidence type="ECO:0000313" key="1">
    <source>
        <dbReference type="EMBL" id="GAC68863.1"/>
    </source>
</evidence>
<keyword evidence="2" id="KW-1185">Reference proteome</keyword>
<evidence type="ECO:0000313" key="2">
    <source>
        <dbReference type="Proteomes" id="UP000011666"/>
    </source>
</evidence>